<reference evidence="2" key="1">
    <citation type="submission" date="2020-02" db="EMBL/GenBank/DDBJ databases">
        <authorList>
            <person name="Scholz U."/>
            <person name="Mascher M."/>
            <person name="Fiebig A."/>
        </authorList>
    </citation>
    <scope>NUCLEOTIDE SEQUENCE</scope>
</reference>
<accession>A0A7I8K1Z7</accession>
<keyword evidence="3" id="KW-1185">Reference proteome</keyword>
<protein>
    <submittedName>
        <fullName evidence="2">Uncharacterized protein</fullName>
    </submittedName>
</protein>
<evidence type="ECO:0000256" key="1">
    <source>
        <dbReference type="SAM" id="MobiDB-lite"/>
    </source>
</evidence>
<dbReference type="AlphaFoldDB" id="A0A7I8K1Z7"/>
<organism evidence="2 3">
    <name type="scientific">Spirodela intermedia</name>
    <name type="common">Intermediate duckweed</name>
    <dbReference type="NCBI Taxonomy" id="51605"/>
    <lineage>
        <taxon>Eukaryota</taxon>
        <taxon>Viridiplantae</taxon>
        <taxon>Streptophyta</taxon>
        <taxon>Embryophyta</taxon>
        <taxon>Tracheophyta</taxon>
        <taxon>Spermatophyta</taxon>
        <taxon>Magnoliopsida</taxon>
        <taxon>Liliopsida</taxon>
        <taxon>Araceae</taxon>
        <taxon>Lemnoideae</taxon>
        <taxon>Spirodela</taxon>
    </lineage>
</organism>
<proteinExistence type="predicted"/>
<feature type="region of interest" description="Disordered" evidence="1">
    <location>
        <begin position="1"/>
        <end position="23"/>
    </location>
</feature>
<evidence type="ECO:0000313" key="2">
    <source>
        <dbReference type="EMBL" id="CAA7390992.1"/>
    </source>
</evidence>
<feature type="compositionally biased region" description="Polar residues" evidence="1">
    <location>
        <begin position="13"/>
        <end position="23"/>
    </location>
</feature>
<feature type="compositionally biased region" description="Basic residues" evidence="1">
    <location>
        <begin position="1"/>
        <end position="10"/>
    </location>
</feature>
<dbReference type="EMBL" id="LR746265">
    <property type="protein sequence ID" value="CAA7390992.1"/>
    <property type="molecule type" value="Genomic_DNA"/>
</dbReference>
<name>A0A7I8K1Z7_SPIIN</name>
<evidence type="ECO:0000313" key="3">
    <source>
        <dbReference type="Proteomes" id="UP000663760"/>
    </source>
</evidence>
<dbReference type="Proteomes" id="UP000663760">
    <property type="component" value="Chromosome 2"/>
</dbReference>
<sequence>MQKNNHRPRNKSIYWSSPSRKRG</sequence>
<gene>
    <name evidence="2" type="ORF">SI8410_02002381</name>
</gene>